<dbReference type="InParanoid" id="A0A1V9XYM9"/>
<feature type="non-terminal residue" evidence="1">
    <location>
        <position position="1"/>
    </location>
</feature>
<name>A0A1V9XYM9_9ACAR</name>
<dbReference type="AlphaFoldDB" id="A0A1V9XYM9"/>
<keyword evidence="2" id="KW-1185">Reference proteome</keyword>
<sequence>CSMKALPFFRANCTFDKAQRTCTTGGSSCAFENQTIPCKACHSAKTHCTNNNNNGNIVCTSESPIQGKIKTAQLVCSQRPSTGTCTDCDLHIDRQVLTLCSFGDGATDTCVVGQDMAYRICARFDKMSADVTCSGDCGNTKATYTAECRYEDQQILCKTTPSITSTVKSAALECIVDDEDKCKSSSCETFQPEVVSSFFVNLFPSTLSGQSGGDPSHHPNFVFGVRVVFVSRCHPRALSSRAWRDRRDEKCLHALRPAVTIAQCEESERPHSSYSEWRTQAVHVSGHSGTFRPPTGRV</sequence>
<dbReference type="Proteomes" id="UP000192247">
    <property type="component" value="Unassembled WGS sequence"/>
</dbReference>
<proteinExistence type="predicted"/>
<dbReference type="EMBL" id="MNPL01002071">
    <property type="protein sequence ID" value="OQR78570.1"/>
    <property type="molecule type" value="Genomic_DNA"/>
</dbReference>
<evidence type="ECO:0000313" key="1">
    <source>
        <dbReference type="EMBL" id="OQR78570.1"/>
    </source>
</evidence>
<protein>
    <submittedName>
        <fullName evidence="1">Uncharacterized protein</fullName>
    </submittedName>
</protein>
<comment type="caution">
    <text evidence="1">The sequence shown here is derived from an EMBL/GenBank/DDBJ whole genome shotgun (WGS) entry which is preliminary data.</text>
</comment>
<gene>
    <name evidence="1" type="ORF">BIW11_06320</name>
</gene>
<reference evidence="1 2" key="1">
    <citation type="journal article" date="2017" name="Gigascience">
        <title>Draft genome of the honey bee ectoparasitic mite, Tropilaelaps mercedesae, is shaped by the parasitic life history.</title>
        <authorList>
            <person name="Dong X."/>
            <person name="Armstrong S.D."/>
            <person name="Xia D."/>
            <person name="Makepeace B.L."/>
            <person name="Darby A.C."/>
            <person name="Kadowaki T."/>
        </authorList>
    </citation>
    <scope>NUCLEOTIDE SEQUENCE [LARGE SCALE GENOMIC DNA]</scope>
    <source>
        <strain evidence="1">Wuxi-XJTLU</strain>
    </source>
</reference>
<accession>A0A1V9XYM9</accession>
<evidence type="ECO:0000313" key="2">
    <source>
        <dbReference type="Proteomes" id="UP000192247"/>
    </source>
</evidence>
<organism evidence="1 2">
    <name type="scientific">Tropilaelaps mercedesae</name>
    <dbReference type="NCBI Taxonomy" id="418985"/>
    <lineage>
        <taxon>Eukaryota</taxon>
        <taxon>Metazoa</taxon>
        <taxon>Ecdysozoa</taxon>
        <taxon>Arthropoda</taxon>
        <taxon>Chelicerata</taxon>
        <taxon>Arachnida</taxon>
        <taxon>Acari</taxon>
        <taxon>Parasitiformes</taxon>
        <taxon>Mesostigmata</taxon>
        <taxon>Gamasina</taxon>
        <taxon>Dermanyssoidea</taxon>
        <taxon>Laelapidae</taxon>
        <taxon>Tropilaelaps</taxon>
    </lineage>
</organism>